<evidence type="ECO:0000256" key="9">
    <source>
        <dbReference type="ARBA" id="ARBA00023157"/>
    </source>
</evidence>
<dbReference type="InterPro" id="IPR023561">
    <property type="entry name" value="Carbonic_anhydrase_a-class"/>
</dbReference>
<feature type="domain" description="Alpha-carbonic anhydrase" evidence="18">
    <location>
        <begin position="25"/>
        <end position="282"/>
    </location>
</feature>
<dbReference type="InterPro" id="IPR013320">
    <property type="entry name" value="ConA-like_dom_sf"/>
</dbReference>
<dbReference type="FunFam" id="3.10.200.10:FF:000003">
    <property type="entry name" value="Carbonic anhydrase 12"/>
    <property type="match status" value="1"/>
</dbReference>
<dbReference type="Proteomes" id="UP000694389">
    <property type="component" value="Unassembled WGS sequence"/>
</dbReference>
<feature type="domain" description="Pentraxin (PTX)" evidence="19">
    <location>
        <begin position="314"/>
        <end position="518"/>
    </location>
</feature>
<dbReference type="InterPro" id="IPR001759">
    <property type="entry name" value="PTX_dom"/>
</dbReference>
<evidence type="ECO:0000256" key="5">
    <source>
        <dbReference type="ARBA" id="ARBA00014200"/>
    </source>
</evidence>
<evidence type="ECO:0000256" key="14">
    <source>
        <dbReference type="ARBA" id="ARBA00032196"/>
    </source>
</evidence>
<keyword evidence="7" id="KW-0479">Metal-binding</keyword>
<dbReference type="Ensembl" id="ENSDLAT00005054064.2">
    <property type="protein sequence ID" value="ENSDLAP00005050748.1"/>
    <property type="gene ID" value="ENSDLAG00005022106.2"/>
</dbReference>
<dbReference type="Pfam" id="PF00194">
    <property type="entry name" value="Carb_anhydrase"/>
    <property type="match status" value="1"/>
</dbReference>
<dbReference type="GO" id="GO:0008270">
    <property type="term" value="F:zinc ion binding"/>
    <property type="evidence" value="ECO:0007669"/>
    <property type="project" value="InterPro"/>
</dbReference>
<dbReference type="Gene3D" id="3.10.200.10">
    <property type="entry name" value="Alpha carbonic anhydrase"/>
    <property type="match status" value="1"/>
</dbReference>
<dbReference type="GO" id="GO:0005615">
    <property type="term" value="C:extracellular space"/>
    <property type="evidence" value="ECO:0007669"/>
    <property type="project" value="TreeGrafter"/>
</dbReference>
<dbReference type="InterPro" id="IPR001148">
    <property type="entry name" value="CA_dom"/>
</dbReference>
<evidence type="ECO:0000256" key="1">
    <source>
        <dbReference type="ARBA" id="ARBA00001947"/>
    </source>
</evidence>
<sequence>MESFSAFVSAVLVCVVSADIPHDGIHWTYTEGALDQMHWPTKYPACGGKKQSPIDIQRRSVRHNPDMLQLELSGYDAKSGNFLMTNNGHSVQIDLPPTMVITEGLPGKYTAVQMHLHWGGWDLEASGAEHTIDGIRYMAELHVVHYNSDKYKSFTEARDKPDGLAVLAFFYDDGHFENTYYSDFISNLHRIKYAGQSMNISHINVRSMLPENLNHFFRYQGSLTTPPCYESILWTVFDTPITLSHNQIRKLESTLMDMDNKTLWNDYRIAQPLNHRVVESSFLPRLGKGTFCRQDEIESRLQKIEGLITSLGKNIHSGDYQEKNSGSYALARLGHAMDLDSFTACMHVLPQIEGVHTVISYSSNGNDNELMISIGEDKDSREVGLWIGNEFVNLPHNFRSHDWANYCVTWSSHTGGAELWINGMVGEQRYLKSGYTINPGGVFILGKDQDGLLGISNADAFVGKMTDVNVWDYVLTTADIRDQMSCERNGTTVGNVFSWGTTKLSLYGGVQLDSQYRCP</sequence>
<keyword evidence="6" id="KW-0964">Secreted</keyword>
<keyword evidence="10" id="KW-0325">Glycoprotein</keyword>
<evidence type="ECO:0000256" key="3">
    <source>
        <dbReference type="ARBA" id="ARBA00010718"/>
    </source>
</evidence>
<reference evidence="20" key="1">
    <citation type="submission" date="2025-08" db="UniProtKB">
        <authorList>
            <consortium name="Ensembl"/>
        </authorList>
    </citation>
    <scope>IDENTIFICATION</scope>
</reference>
<dbReference type="Gene3D" id="2.60.120.200">
    <property type="match status" value="1"/>
</dbReference>
<keyword evidence="9" id="KW-1015">Disulfide bond</keyword>
<keyword evidence="17" id="KW-0732">Signal</keyword>
<dbReference type="CDD" id="cd03125">
    <property type="entry name" value="alpha_CA_VI"/>
    <property type="match status" value="1"/>
</dbReference>
<evidence type="ECO:0000256" key="2">
    <source>
        <dbReference type="ARBA" id="ARBA00004613"/>
    </source>
</evidence>
<keyword evidence="21" id="KW-1185">Reference proteome</keyword>
<evidence type="ECO:0000256" key="16">
    <source>
        <dbReference type="PROSITE-ProRule" id="PRU01172"/>
    </source>
</evidence>
<comment type="similarity">
    <text evidence="3">Belongs to the alpha-carbonic anhydrase family.</text>
</comment>
<evidence type="ECO:0000259" key="19">
    <source>
        <dbReference type="PROSITE" id="PS51828"/>
    </source>
</evidence>
<evidence type="ECO:0000313" key="20">
    <source>
        <dbReference type="Ensembl" id="ENSDLAP00005050748.1"/>
    </source>
</evidence>
<organism evidence="20 21">
    <name type="scientific">Dicentrarchus labrax</name>
    <name type="common">European seabass</name>
    <name type="synonym">Morone labrax</name>
    <dbReference type="NCBI Taxonomy" id="13489"/>
    <lineage>
        <taxon>Eukaryota</taxon>
        <taxon>Metazoa</taxon>
        <taxon>Chordata</taxon>
        <taxon>Craniata</taxon>
        <taxon>Vertebrata</taxon>
        <taxon>Euteleostomi</taxon>
        <taxon>Actinopterygii</taxon>
        <taxon>Neopterygii</taxon>
        <taxon>Teleostei</taxon>
        <taxon>Neoteleostei</taxon>
        <taxon>Acanthomorphata</taxon>
        <taxon>Eupercaria</taxon>
        <taxon>Moronidae</taxon>
        <taxon>Dicentrarchus</taxon>
    </lineage>
</organism>
<comment type="subcellular location">
    <subcellularLocation>
        <location evidence="2">Secreted</location>
    </subcellularLocation>
</comment>
<dbReference type="SMART" id="SM00159">
    <property type="entry name" value="PTX"/>
    <property type="match status" value="1"/>
</dbReference>
<dbReference type="EC" id="4.2.1.1" evidence="4"/>
<dbReference type="GeneTree" id="ENSGT00940000160409"/>
<reference evidence="20" key="2">
    <citation type="submission" date="2025-09" db="UniProtKB">
        <authorList>
            <consortium name="Ensembl"/>
        </authorList>
    </citation>
    <scope>IDENTIFICATION</scope>
</reference>
<evidence type="ECO:0000256" key="15">
    <source>
        <dbReference type="ARBA" id="ARBA00048348"/>
    </source>
</evidence>
<keyword evidence="8" id="KW-0862">Zinc</keyword>
<evidence type="ECO:0000256" key="4">
    <source>
        <dbReference type="ARBA" id="ARBA00012925"/>
    </source>
</evidence>
<evidence type="ECO:0000256" key="8">
    <source>
        <dbReference type="ARBA" id="ARBA00022833"/>
    </source>
</evidence>
<dbReference type="PANTHER" id="PTHR18952">
    <property type="entry name" value="CARBONIC ANHYDRASE"/>
    <property type="match status" value="1"/>
</dbReference>
<dbReference type="InterPro" id="IPR036398">
    <property type="entry name" value="CA_dom_sf"/>
</dbReference>
<proteinExistence type="inferred from homology"/>
<gene>
    <name evidence="20" type="primary">ca6</name>
</gene>
<feature type="chain" id="PRO_5034940919" description="Carbonic anhydrase 6" evidence="17">
    <location>
        <begin position="19"/>
        <end position="519"/>
    </location>
</feature>
<name>A0A8C4I318_DICLA</name>
<evidence type="ECO:0000256" key="12">
    <source>
        <dbReference type="ARBA" id="ARBA00025355"/>
    </source>
</evidence>
<protein>
    <recommendedName>
        <fullName evidence="5">Carbonic anhydrase 6</fullName>
        <ecNumber evidence="4">4.2.1.1</ecNumber>
    </recommendedName>
    <alternativeName>
        <fullName evidence="13">Carbonate dehydratase VI</fullName>
    </alternativeName>
    <alternativeName>
        <fullName evidence="14">Carbonic anhydrase VI</fullName>
    </alternativeName>
</protein>
<dbReference type="Pfam" id="PF00354">
    <property type="entry name" value="Pentaxin"/>
    <property type="match status" value="1"/>
</dbReference>
<dbReference type="PRINTS" id="PR00895">
    <property type="entry name" value="PENTAXIN"/>
</dbReference>
<comment type="function">
    <text evidence="12">Reversible hydration of carbon dioxide. Its role in saliva is unknown.</text>
</comment>
<feature type="signal peptide" evidence="17">
    <location>
        <begin position="1"/>
        <end position="18"/>
    </location>
</feature>
<keyword evidence="11" id="KW-0456">Lyase</keyword>
<dbReference type="SUPFAM" id="SSF51069">
    <property type="entry name" value="Carbonic anhydrase"/>
    <property type="match status" value="1"/>
</dbReference>
<evidence type="ECO:0000256" key="17">
    <source>
        <dbReference type="SAM" id="SignalP"/>
    </source>
</evidence>
<comment type="caution">
    <text evidence="16">Lacks conserved residue(s) required for the propagation of feature annotation.</text>
</comment>
<evidence type="ECO:0000256" key="13">
    <source>
        <dbReference type="ARBA" id="ARBA00031549"/>
    </source>
</evidence>
<evidence type="ECO:0000256" key="10">
    <source>
        <dbReference type="ARBA" id="ARBA00023180"/>
    </source>
</evidence>
<dbReference type="GO" id="GO:0004089">
    <property type="term" value="F:carbonate dehydratase activity"/>
    <property type="evidence" value="ECO:0007669"/>
    <property type="project" value="UniProtKB-EC"/>
</dbReference>
<accession>A0A8C4I318</accession>
<evidence type="ECO:0000256" key="6">
    <source>
        <dbReference type="ARBA" id="ARBA00022525"/>
    </source>
</evidence>
<evidence type="ECO:0000256" key="11">
    <source>
        <dbReference type="ARBA" id="ARBA00023239"/>
    </source>
</evidence>
<dbReference type="PROSITE" id="PS51828">
    <property type="entry name" value="PTX_2"/>
    <property type="match status" value="1"/>
</dbReference>
<evidence type="ECO:0000256" key="7">
    <source>
        <dbReference type="ARBA" id="ARBA00022723"/>
    </source>
</evidence>
<evidence type="ECO:0000313" key="21">
    <source>
        <dbReference type="Proteomes" id="UP000694389"/>
    </source>
</evidence>
<dbReference type="PROSITE" id="PS51144">
    <property type="entry name" value="ALPHA_CA_2"/>
    <property type="match status" value="1"/>
</dbReference>
<comment type="catalytic activity">
    <reaction evidence="15">
        <text>hydrogencarbonate + H(+) = CO2 + H2O</text>
        <dbReference type="Rhea" id="RHEA:10748"/>
        <dbReference type="ChEBI" id="CHEBI:15377"/>
        <dbReference type="ChEBI" id="CHEBI:15378"/>
        <dbReference type="ChEBI" id="CHEBI:16526"/>
        <dbReference type="ChEBI" id="CHEBI:17544"/>
        <dbReference type="EC" id="4.2.1.1"/>
    </reaction>
</comment>
<dbReference type="SMART" id="SM01057">
    <property type="entry name" value="Carb_anhydrase"/>
    <property type="match status" value="1"/>
</dbReference>
<dbReference type="SUPFAM" id="SSF49899">
    <property type="entry name" value="Concanavalin A-like lectins/glucanases"/>
    <property type="match status" value="1"/>
</dbReference>
<comment type="cofactor">
    <cofactor evidence="1">
        <name>Zn(2+)</name>
        <dbReference type="ChEBI" id="CHEBI:29105"/>
    </cofactor>
</comment>
<evidence type="ECO:0000259" key="18">
    <source>
        <dbReference type="PROSITE" id="PS51144"/>
    </source>
</evidence>
<dbReference type="PANTHER" id="PTHR18952:SF110">
    <property type="entry name" value="CARBONIC ANHYDRASE 6"/>
    <property type="match status" value="1"/>
</dbReference>
<dbReference type="AlphaFoldDB" id="A0A8C4I318"/>